<dbReference type="PROSITE" id="PS00061">
    <property type="entry name" value="ADH_SHORT"/>
    <property type="match status" value="1"/>
</dbReference>
<dbReference type="EMBL" id="CP124545">
    <property type="protein sequence ID" value="WMN01847.1"/>
    <property type="molecule type" value="Genomic_DNA"/>
</dbReference>
<evidence type="ECO:0000256" key="2">
    <source>
        <dbReference type="ARBA" id="ARBA00023002"/>
    </source>
</evidence>
<dbReference type="CDD" id="cd05233">
    <property type="entry name" value="SDR_c"/>
    <property type="match status" value="1"/>
</dbReference>
<evidence type="ECO:0000256" key="1">
    <source>
        <dbReference type="ARBA" id="ARBA00006484"/>
    </source>
</evidence>
<keyword evidence="2" id="KW-0560">Oxidoreductase</keyword>
<dbReference type="FunFam" id="3.40.50.720:FF:000084">
    <property type="entry name" value="Short-chain dehydrogenase reductase"/>
    <property type="match status" value="1"/>
</dbReference>
<evidence type="ECO:0000313" key="4">
    <source>
        <dbReference type="EMBL" id="WMN01847.1"/>
    </source>
</evidence>
<dbReference type="RefSeq" id="WP_308371227.1">
    <property type="nucleotide sequence ID" value="NZ_CP124545.1"/>
</dbReference>
<dbReference type="PANTHER" id="PTHR42760">
    <property type="entry name" value="SHORT-CHAIN DEHYDROGENASES/REDUCTASES FAMILY MEMBER"/>
    <property type="match status" value="1"/>
</dbReference>
<evidence type="ECO:0000313" key="5">
    <source>
        <dbReference type="Proteomes" id="UP001230933"/>
    </source>
</evidence>
<dbReference type="AlphaFoldDB" id="A0AAX3ZZW8"/>
<sequence>MSRKVAIVTGGASGIGLATCKRFADLDWNVISADLSHTSGDTAPEPDTRTVGVRVDVTDEGDIRRLRDVAEKLFGRVDTVVTSAGTADNAPIRHTTPDRFRRTLELNLVSTFAVVREFVDLLAGDGGGSVVTIASVSGLRGSVDRAAYSASKGGVVALTTQLAIELAGEGIRVNCVAPGSTRTPLASRAQSPETQSAILQSIPLSRYAEPAEIAEVVTFVAGPGAGFVTGQTWTVDGGQSMTAGWNLAKERHDS</sequence>
<dbReference type="PRINTS" id="PR00081">
    <property type="entry name" value="GDHRDH"/>
</dbReference>
<dbReference type="PANTHER" id="PTHR42760:SF133">
    <property type="entry name" value="3-OXOACYL-[ACYL-CARRIER-PROTEIN] REDUCTASE"/>
    <property type="match status" value="1"/>
</dbReference>
<dbReference type="InterPro" id="IPR020904">
    <property type="entry name" value="Sc_DH/Rdtase_CS"/>
</dbReference>
<dbReference type="Proteomes" id="UP001230933">
    <property type="component" value="Chromosome"/>
</dbReference>
<dbReference type="PRINTS" id="PR00080">
    <property type="entry name" value="SDRFAMILY"/>
</dbReference>
<accession>A0AAX3ZZW8</accession>
<organism evidence="4 5">
    <name type="scientific">Rhodococcus erythropolis</name>
    <name type="common">Arthrobacter picolinophilus</name>
    <dbReference type="NCBI Taxonomy" id="1833"/>
    <lineage>
        <taxon>Bacteria</taxon>
        <taxon>Bacillati</taxon>
        <taxon>Actinomycetota</taxon>
        <taxon>Actinomycetes</taxon>
        <taxon>Mycobacteriales</taxon>
        <taxon>Nocardiaceae</taxon>
        <taxon>Rhodococcus</taxon>
        <taxon>Rhodococcus erythropolis group</taxon>
    </lineage>
</organism>
<gene>
    <name evidence="4" type="ORF">QIE55_31610</name>
</gene>
<evidence type="ECO:0000259" key="3">
    <source>
        <dbReference type="SMART" id="SM00822"/>
    </source>
</evidence>
<feature type="domain" description="Ketoreductase" evidence="3">
    <location>
        <begin position="4"/>
        <end position="179"/>
    </location>
</feature>
<reference evidence="4" key="1">
    <citation type="submission" date="2023-08" db="EMBL/GenBank/DDBJ databases">
        <title>Isolation and Characterization of Rhodococcus erythropolis MGMM8.</title>
        <authorList>
            <person name="Diabankana R.G.C."/>
            <person name="Afordoanyi D.M."/>
            <person name="Validov S.Z."/>
        </authorList>
    </citation>
    <scope>NUCLEOTIDE SEQUENCE</scope>
    <source>
        <strain evidence="4">MGMM8</strain>
    </source>
</reference>
<name>A0AAX3ZZW8_RHOER</name>
<dbReference type="GO" id="GO:0016616">
    <property type="term" value="F:oxidoreductase activity, acting on the CH-OH group of donors, NAD or NADP as acceptor"/>
    <property type="evidence" value="ECO:0007669"/>
    <property type="project" value="UniProtKB-ARBA"/>
</dbReference>
<comment type="similarity">
    <text evidence="1">Belongs to the short-chain dehydrogenases/reductases (SDR) family.</text>
</comment>
<proteinExistence type="inferred from homology"/>
<dbReference type="SUPFAM" id="SSF51735">
    <property type="entry name" value="NAD(P)-binding Rossmann-fold domains"/>
    <property type="match status" value="1"/>
</dbReference>
<dbReference type="InterPro" id="IPR057326">
    <property type="entry name" value="KR_dom"/>
</dbReference>
<protein>
    <submittedName>
        <fullName evidence="4">SDR family NAD(P)-dependent oxidoreductase</fullName>
    </submittedName>
</protein>
<dbReference type="InterPro" id="IPR036291">
    <property type="entry name" value="NAD(P)-bd_dom_sf"/>
</dbReference>
<dbReference type="InterPro" id="IPR002347">
    <property type="entry name" value="SDR_fam"/>
</dbReference>
<dbReference type="SMART" id="SM00822">
    <property type="entry name" value="PKS_KR"/>
    <property type="match status" value="1"/>
</dbReference>
<dbReference type="Gene3D" id="3.40.50.720">
    <property type="entry name" value="NAD(P)-binding Rossmann-like Domain"/>
    <property type="match status" value="1"/>
</dbReference>
<dbReference type="Pfam" id="PF13561">
    <property type="entry name" value="adh_short_C2"/>
    <property type="match status" value="1"/>
</dbReference>